<dbReference type="Pfam" id="PF00759">
    <property type="entry name" value="Glyco_hydro_9"/>
    <property type="match status" value="1"/>
</dbReference>
<dbReference type="InterPro" id="IPR012341">
    <property type="entry name" value="6hp_glycosidase-like_sf"/>
</dbReference>
<comment type="similarity">
    <text evidence="2">Belongs to the glycosyl hydrolase 9 (cellulase E) family.</text>
</comment>
<evidence type="ECO:0000259" key="9">
    <source>
        <dbReference type="Pfam" id="PF00759"/>
    </source>
</evidence>
<keyword evidence="7" id="KW-0326">Glycosidase</keyword>
<evidence type="ECO:0000256" key="1">
    <source>
        <dbReference type="ARBA" id="ARBA00000966"/>
    </source>
</evidence>
<sequence length="565" mass="62141">MIFGLPSFHSILYRICQFWSLKSRFRKGLALRNLLSLCVDQHESGGGRRSHSSKMKEATKLLRNPKFASHCDCKIPIIISVVLLLFTLEVTARTDCGFNYTEALYKGILFFEGQRSGKLPEDQRMTWRGDSALTDGSESNVDLTGGYYDAGDNVKYQFPMAFSITMLSWSVIQYKDAFRNAGQLKYAQQSVKWGTDYFLKCVTGPTQLWVQAGDPNSDHNCWERPEDMDTPRTVHQINASSPGTEVAAETAAALAAASIVFKDDDAVYSEKLLDTAMTVFDFANSYRGAYSDACPFYCSTSGYDDELLWAAAWLYKASSLPTFLQYVVDNSSLSYVISEFSWDNKHAGLQILLSSLYFSGETSLQSYPAKADAFLCSTLPQSSQKTVTYTPGGLLYIREGANMQYVAGSSFLAAVYGDALAAANRALVCGSSSSFTSSNLLAFAKSQLDYVLGNNPLERSYMAGFGRNPPVQFHHRGASIASIRVSPEHVGCGQGYVDWFHSNNPNPNVLTGAIVGGPNSADNFTDFRNVSSQTEPTTYINAAFVGVIAKFVMNLKPGEHSLTLF</sequence>
<evidence type="ECO:0000256" key="4">
    <source>
        <dbReference type="ARBA" id="ARBA00022801"/>
    </source>
</evidence>
<organism evidence="10 11">
    <name type="scientific">Physcomitrium patens</name>
    <name type="common">Spreading-leaved earth moss</name>
    <name type="synonym">Physcomitrella patens</name>
    <dbReference type="NCBI Taxonomy" id="3218"/>
    <lineage>
        <taxon>Eukaryota</taxon>
        <taxon>Viridiplantae</taxon>
        <taxon>Streptophyta</taxon>
        <taxon>Embryophyta</taxon>
        <taxon>Bryophyta</taxon>
        <taxon>Bryophytina</taxon>
        <taxon>Bryopsida</taxon>
        <taxon>Funariidae</taxon>
        <taxon>Funariales</taxon>
        <taxon>Funariaceae</taxon>
        <taxon>Physcomitrium</taxon>
    </lineage>
</organism>
<evidence type="ECO:0000256" key="8">
    <source>
        <dbReference type="ARBA" id="ARBA00023326"/>
    </source>
</evidence>
<dbReference type="SUPFAM" id="SSF48208">
    <property type="entry name" value="Six-hairpin glycosidases"/>
    <property type="match status" value="1"/>
</dbReference>
<dbReference type="Gramene" id="Pp3c22_22830V3.2">
    <property type="protein sequence ID" value="Pp3c22_22830V3.2"/>
    <property type="gene ID" value="Pp3c22_22830"/>
</dbReference>
<dbReference type="PANTHER" id="PTHR22298">
    <property type="entry name" value="ENDO-1,4-BETA-GLUCANASE"/>
    <property type="match status" value="1"/>
</dbReference>
<reference evidence="10" key="3">
    <citation type="submission" date="2020-12" db="UniProtKB">
        <authorList>
            <consortium name="EnsemblPlants"/>
        </authorList>
    </citation>
    <scope>IDENTIFICATION</scope>
</reference>
<dbReference type="InterPro" id="IPR001701">
    <property type="entry name" value="Glyco_hydro_9"/>
</dbReference>
<dbReference type="EnsemblPlants" id="Pp3c22_22830V3.2">
    <property type="protein sequence ID" value="Pp3c22_22830V3.2"/>
    <property type="gene ID" value="Pp3c22_22830"/>
</dbReference>
<dbReference type="FunCoup" id="A0A7I4CBP9">
    <property type="interactions" value="5"/>
</dbReference>
<reference evidence="10 11" key="1">
    <citation type="journal article" date="2008" name="Science">
        <title>The Physcomitrella genome reveals evolutionary insights into the conquest of land by plants.</title>
        <authorList>
            <person name="Rensing S."/>
            <person name="Lang D."/>
            <person name="Zimmer A."/>
            <person name="Terry A."/>
            <person name="Salamov A."/>
            <person name="Shapiro H."/>
            <person name="Nishiyama T."/>
            <person name="Perroud P.-F."/>
            <person name="Lindquist E."/>
            <person name="Kamisugi Y."/>
            <person name="Tanahashi T."/>
            <person name="Sakakibara K."/>
            <person name="Fujita T."/>
            <person name="Oishi K."/>
            <person name="Shin-I T."/>
            <person name="Kuroki Y."/>
            <person name="Toyoda A."/>
            <person name="Suzuki Y."/>
            <person name="Hashimoto A."/>
            <person name="Yamaguchi K."/>
            <person name="Sugano A."/>
            <person name="Kohara Y."/>
            <person name="Fujiyama A."/>
            <person name="Anterola A."/>
            <person name="Aoki S."/>
            <person name="Ashton N."/>
            <person name="Barbazuk W.B."/>
            <person name="Barker E."/>
            <person name="Bennetzen J."/>
            <person name="Bezanilla M."/>
            <person name="Blankenship R."/>
            <person name="Cho S.H."/>
            <person name="Dutcher S."/>
            <person name="Estelle M."/>
            <person name="Fawcett J.A."/>
            <person name="Gundlach H."/>
            <person name="Hanada K."/>
            <person name="Heyl A."/>
            <person name="Hicks K.A."/>
            <person name="Hugh J."/>
            <person name="Lohr M."/>
            <person name="Mayer K."/>
            <person name="Melkozernov A."/>
            <person name="Murata T."/>
            <person name="Nelson D."/>
            <person name="Pils B."/>
            <person name="Prigge M."/>
            <person name="Reiss B."/>
            <person name="Renner T."/>
            <person name="Rombauts S."/>
            <person name="Rushton P."/>
            <person name="Sanderfoot A."/>
            <person name="Schween G."/>
            <person name="Shiu S.-H."/>
            <person name="Stueber K."/>
            <person name="Theodoulou F.L."/>
            <person name="Tu H."/>
            <person name="Van de Peer Y."/>
            <person name="Verrier P.J."/>
            <person name="Waters E."/>
            <person name="Wood A."/>
            <person name="Yang L."/>
            <person name="Cove D."/>
            <person name="Cuming A."/>
            <person name="Hasebe M."/>
            <person name="Lucas S."/>
            <person name="Mishler D.B."/>
            <person name="Reski R."/>
            <person name="Grigoriev I."/>
            <person name="Quatrano R.S."/>
            <person name="Boore J.L."/>
        </authorList>
    </citation>
    <scope>NUCLEOTIDE SEQUENCE [LARGE SCALE GENOMIC DNA]</scope>
    <source>
        <strain evidence="10 11">cv. Gransden 2004</strain>
    </source>
</reference>
<dbReference type="AlphaFoldDB" id="A0A7I4CBP9"/>
<evidence type="ECO:0000256" key="7">
    <source>
        <dbReference type="ARBA" id="ARBA00023295"/>
    </source>
</evidence>
<feature type="domain" description="Glycoside hydrolase family 9" evidence="9">
    <location>
        <begin position="100"/>
        <end position="547"/>
    </location>
</feature>
<keyword evidence="6" id="KW-0119">Carbohydrate metabolism</keyword>
<keyword evidence="11" id="KW-1185">Reference proteome</keyword>
<evidence type="ECO:0000313" key="11">
    <source>
        <dbReference type="Proteomes" id="UP000006727"/>
    </source>
</evidence>
<evidence type="ECO:0000256" key="5">
    <source>
        <dbReference type="ARBA" id="ARBA00023001"/>
    </source>
</evidence>
<comment type="catalytic activity">
    <reaction evidence="1">
        <text>Endohydrolysis of (1-&gt;4)-beta-D-glucosidic linkages in cellulose, lichenin and cereal beta-D-glucans.</text>
        <dbReference type="EC" id="3.2.1.4"/>
    </reaction>
</comment>
<dbReference type="GO" id="GO:0008810">
    <property type="term" value="F:cellulase activity"/>
    <property type="evidence" value="ECO:0007669"/>
    <property type="project" value="UniProtKB-EC"/>
</dbReference>
<evidence type="ECO:0000256" key="6">
    <source>
        <dbReference type="ARBA" id="ARBA00023277"/>
    </source>
</evidence>
<name>A0A7I4CBP9_PHYPA</name>
<proteinExistence type="inferred from homology"/>
<reference evidence="10 11" key="2">
    <citation type="journal article" date="2018" name="Plant J.">
        <title>The Physcomitrella patens chromosome-scale assembly reveals moss genome structure and evolution.</title>
        <authorList>
            <person name="Lang D."/>
            <person name="Ullrich K.K."/>
            <person name="Murat F."/>
            <person name="Fuchs J."/>
            <person name="Jenkins J."/>
            <person name="Haas F.B."/>
            <person name="Piednoel M."/>
            <person name="Gundlach H."/>
            <person name="Van Bel M."/>
            <person name="Meyberg R."/>
            <person name="Vives C."/>
            <person name="Morata J."/>
            <person name="Symeonidi A."/>
            <person name="Hiss M."/>
            <person name="Muchero W."/>
            <person name="Kamisugi Y."/>
            <person name="Saleh O."/>
            <person name="Blanc G."/>
            <person name="Decker E.L."/>
            <person name="van Gessel N."/>
            <person name="Grimwood J."/>
            <person name="Hayes R.D."/>
            <person name="Graham S.W."/>
            <person name="Gunter L.E."/>
            <person name="McDaniel S.F."/>
            <person name="Hoernstein S.N.W."/>
            <person name="Larsson A."/>
            <person name="Li F.W."/>
            <person name="Perroud P.F."/>
            <person name="Phillips J."/>
            <person name="Ranjan P."/>
            <person name="Rokshar D.S."/>
            <person name="Rothfels C.J."/>
            <person name="Schneider L."/>
            <person name="Shu S."/>
            <person name="Stevenson D.W."/>
            <person name="Thummler F."/>
            <person name="Tillich M."/>
            <person name="Villarreal Aguilar J.C."/>
            <person name="Widiez T."/>
            <person name="Wong G.K."/>
            <person name="Wymore A."/>
            <person name="Zhang Y."/>
            <person name="Zimmer A.D."/>
            <person name="Quatrano R.S."/>
            <person name="Mayer K.F.X."/>
            <person name="Goodstein D."/>
            <person name="Casacuberta J.M."/>
            <person name="Vandepoele K."/>
            <person name="Reski R."/>
            <person name="Cuming A.C."/>
            <person name="Tuskan G.A."/>
            <person name="Maumus F."/>
            <person name="Salse J."/>
            <person name="Schmutz J."/>
            <person name="Rensing S.A."/>
        </authorList>
    </citation>
    <scope>NUCLEOTIDE SEQUENCE [LARGE SCALE GENOMIC DNA]</scope>
    <source>
        <strain evidence="10 11">cv. Gransden 2004</strain>
    </source>
</reference>
<dbReference type="Proteomes" id="UP000006727">
    <property type="component" value="Chromosome 22"/>
</dbReference>
<accession>A0A7I4CBP9</accession>
<dbReference type="FunFam" id="1.50.10.10:FF:000020">
    <property type="entry name" value="Endoglucanase"/>
    <property type="match status" value="1"/>
</dbReference>
<dbReference type="InterPro" id="IPR008928">
    <property type="entry name" value="6-hairpin_glycosidase_sf"/>
</dbReference>
<dbReference type="RefSeq" id="XP_024360691.2">
    <property type="nucleotide sequence ID" value="XM_024504923.2"/>
</dbReference>
<keyword evidence="4" id="KW-0378">Hydrolase</keyword>
<evidence type="ECO:0000256" key="3">
    <source>
        <dbReference type="ARBA" id="ARBA00012601"/>
    </source>
</evidence>
<evidence type="ECO:0000313" key="10">
    <source>
        <dbReference type="EnsemblPlants" id="Pp3c22_22830V3.2"/>
    </source>
</evidence>
<dbReference type="GeneID" id="112275011"/>
<protein>
    <recommendedName>
        <fullName evidence="3">cellulase</fullName>
        <ecNumber evidence="3">3.2.1.4</ecNumber>
    </recommendedName>
</protein>
<dbReference type="EC" id="3.2.1.4" evidence="3"/>
<keyword evidence="5" id="KW-0136">Cellulose degradation</keyword>
<dbReference type="InParanoid" id="A0A7I4CBP9"/>
<dbReference type="EMBL" id="ABEU02000022">
    <property type="status" value="NOT_ANNOTATED_CDS"/>
    <property type="molecule type" value="Genomic_DNA"/>
</dbReference>
<dbReference type="Gene3D" id="1.50.10.10">
    <property type="match status" value="1"/>
</dbReference>
<keyword evidence="8" id="KW-0624">Polysaccharide degradation</keyword>
<dbReference type="GO" id="GO:0030245">
    <property type="term" value="P:cellulose catabolic process"/>
    <property type="evidence" value="ECO:0007669"/>
    <property type="project" value="UniProtKB-KW"/>
</dbReference>
<evidence type="ECO:0000256" key="2">
    <source>
        <dbReference type="ARBA" id="ARBA00007072"/>
    </source>
</evidence>